<dbReference type="InterPro" id="IPR015943">
    <property type="entry name" value="WD40/YVTN_repeat-like_dom_sf"/>
</dbReference>
<organism evidence="1 2">
    <name type="scientific">Joostella atrarenae</name>
    <dbReference type="NCBI Taxonomy" id="679257"/>
    <lineage>
        <taxon>Bacteria</taxon>
        <taxon>Pseudomonadati</taxon>
        <taxon>Bacteroidota</taxon>
        <taxon>Flavobacteriia</taxon>
        <taxon>Flavobacteriales</taxon>
        <taxon>Flavobacteriaceae</taxon>
        <taxon>Joostella</taxon>
    </lineage>
</organism>
<dbReference type="Proteomes" id="UP000829517">
    <property type="component" value="Unassembled WGS sequence"/>
</dbReference>
<accession>A0ABS9J447</accession>
<keyword evidence="2" id="KW-1185">Reference proteome</keyword>
<reference evidence="1 2" key="1">
    <citation type="submission" date="2021-01" db="EMBL/GenBank/DDBJ databases">
        <title>Genome sequencing of Joostella atrarenae M1-2 (= KCTC 23194).</title>
        <authorList>
            <person name="Zakaria M.R."/>
            <person name="Lam M.Q."/>
            <person name="Chong C.S."/>
        </authorList>
    </citation>
    <scope>NUCLEOTIDE SEQUENCE [LARGE SCALE GENOMIC DNA]</scope>
    <source>
        <strain evidence="1 2">M1-2</strain>
    </source>
</reference>
<dbReference type="RefSeq" id="WP_236959175.1">
    <property type="nucleotide sequence ID" value="NZ_JAETXX010000006.1"/>
</dbReference>
<protein>
    <submittedName>
        <fullName evidence="1">Oxidoreductase</fullName>
    </submittedName>
</protein>
<dbReference type="PANTHER" id="PTHR47199">
    <property type="entry name" value="PHOTOSYSTEM II STABILITY/ASSEMBLY FACTOR HCF136, CHLOROPLASTIC"/>
    <property type="match status" value="1"/>
</dbReference>
<gene>
    <name evidence="1" type="ORF">JM658_10265</name>
</gene>
<dbReference type="PANTHER" id="PTHR47199:SF2">
    <property type="entry name" value="PHOTOSYSTEM II STABILITY_ASSEMBLY FACTOR HCF136, CHLOROPLASTIC"/>
    <property type="match status" value="1"/>
</dbReference>
<dbReference type="SUPFAM" id="SSF110296">
    <property type="entry name" value="Oligoxyloglucan reducing end-specific cellobiohydrolase"/>
    <property type="match status" value="1"/>
</dbReference>
<name>A0ABS9J447_9FLAO</name>
<dbReference type="Gene3D" id="2.130.10.10">
    <property type="entry name" value="YVTN repeat-like/Quinoprotein amine dehydrogenase"/>
    <property type="match status" value="1"/>
</dbReference>
<evidence type="ECO:0000313" key="2">
    <source>
        <dbReference type="Proteomes" id="UP000829517"/>
    </source>
</evidence>
<dbReference type="CDD" id="cd15482">
    <property type="entry name" value="Sialidase_non-viral"/>
    <property type="match status" value="1"/>
</dbReference>
<dbReference type="PROSITE" id="PS51257">
    <property type="entry name" value="PROKAR_LIPOPROTEIN"/>
    <property type="match status" value="1"/>
</dbReference>
<proteinExistence type="predicted"/>
<sequence length="344" mass="37665">MKKIFAFCLFIVVSCGKEKYVPHNYTDVSVEEVFNDSISIRAITLMQGSVGFAGSNNTFGIYNIADDKVITQKMNQDSLAIEFRAVASTNSDFYMLSIGNPALLYKTGDTGKMELVYREDHENVFYDAMKFWNDQEGIAMGDPTDGCLSVIVTRDGGKSWNKLSCNVLPAGNDGEAAFAASNTNITVVGDHTWIATGGAKANVFYSPDKGKTWQVYKTPIVQGKSTQGIYSIDFYDEMNGFVIGGDYTDPTDNKANKAVTIDGGKTWKLVGEGQDPGYRSCVQYVPGGEAKELVAVGFKGISFSNNSGETWKQISDESFYTIRFVDDSTAYAAGSNRIAKLRFK</sequence>
<dbReference type="EMBL" id="JAETXX010000006">
    <property type="protein sequence ID" value="MCF8715209.1"/>
    <property type="molecule type" value="Genomic_DNA"/>
</dbReference>
<evidence type="ECO:0000313" key="1">
    <source>
        <dbReference type="EMBL" id="MCF8715209.1"/>
    </source>
</evidence>
<comment type="caution">
    <text evidence="1">The sequence shown here is derived from an EMBL/GenBank/DDBJ whole genome shotgun (WGS) entry which is preliminary data.</text>
</comment>